<accession>A0ABW7NEH5</accession>
<evidence type="ECO:0000313" key="1">
    <source>
        <dbReference type="EMBL" id="MFH6984889.1"/>
    </source>
</evidence>
<organism evidence="1 2">
    <name type="scientific">Marinoscillum luteum</name>
    <dbReference type="NCBI Taxonomy" id="861051"/>
    <lineage>
        <taxon>Bacteria</taxon>
        <taxon>Pseudomonadati</taxon>
        <taxon>Bacteroidota</taxon>
        <taxon>Cytophagia</taxon>
        <taxon>Cytophagales</taxon>
        <taxon>Reichenbachiellaceae</taxon>
        <taxon>Marinoscillum</taxon>
    </lineage>
</organism>
<sequence length="84" mass="9568">MIEIFKTDVMSTEDAYLLVGQLNHQLGYMANFDLQDCDHILRVVNSAGEVEPQIVIRMLEKQGFCAEVLPDVVEHPVDRLKQLP</sequence>
<evidence type="ECO:0000313" key="2">
    <source>
        <dbReference type="Proteomes" id="UP001610063"/>
    </source>
</evidence>
<comment type="caution">
    <text evidence="1">The sequence shown here is derived from an EMBL/GenBank/DDBJ whole genome shotgun (WGS) entry which is preliminary data.</text>
</comment>
<protein>
    <submittedName>
        <fullName evidence="1">Uncharacterized protein</fullName>
    </submittedName>
</protein>
<name>A0ABW7NEH5_9BACT</name>
<proteinExistence type="predicted"/>
<keyword evidence="2" id="KW-1185">Reference proteome</keyword>
<dbReference type="RefSeq" id="WP_159583306.1">
    <property type="nucleotide sequence ID" value="NZ_JBIPKE010000019.1"/>
</dbReference>
<dbReference type="Proteomes" id="UP001610063">
    <property type="component" value="Unassembled WGS sequence"/>
</dbReference>
<gene>
    <name evidence="1" type="ORF">ACHKAR_15645</name>
</gene>
<reference evidence="1 2" key="1">
    <citation type="journal article" date="2013" name="Int. J. Syst. Evol. Microbiol.">
        <title>Marinoscillum luteum sp. nov., isolated from marine sediment.</title>
        <authorList>
            <person name="Cha I.T."/>
            <person name="Park S.J."/>
            <person name="Kim S.J."/>
            <person name="Kim J.G."/>
            <person name="Jung M.Y."/>
            <person name="Shin K.S."/>
            <person name="Kwon K.K."/>
            <person name="Yang S.H."/>
            <person name="Seo Y.S."/>
            <person name="Rhee S.K."/>
        </authorList>
    </citation>
    <scope>NUCLEOTIDE SEQUENCE [LARGE SCALE GENOMIC DNA]</scope>
    <source>
        <strain evidence="1 2">KCTC 23939</strain>
    </source>
</reference>
<dbReference type="EMBL" id="JBIPKE010000019">
    <property type="protein sequence ID" value="MFH6984889.1"/>
    <property type="molecule type" value="Genomic_DNA"/>
</dbReference>